<dbReference type="PANTHER" id="PTHR31239">
    <property type="entry name" value="NICOLIN 1"/>
    <property type="match status" value="1"/>
</dbReference>
<accession>A0A224XXI2</accession>
<organism evidence="1">
    <name type="scientific">Panstrongylus lignarius</name>
    <dbReference type="NCBI Taxonomy" id="156445"/>
    <lineage>
        <taxon>Eukaryota</taxon>
        <taxon>Metazoa</taxon>
        <taxon>Ecdysozoa</taxon>
        <taxon>Arthropoda</taxon>
        <taxon>Hexapoda</taxon>
        <taxon>Insecta</taxon>
        <taxon>Pterygota</taxon>
        <taxon>Neoptera</taxon>
        <taxon>Paraneoptera</taxon>
        <taxon>Hemiptera</taxon>
        <taxon>Heteroptera</taxon>
        <taxon>Panheteroptera</taxon>
        <taxon>Cimicomorpha</taxon>
        <taxon>Reduviidae</taxon>
        <taxon>Triatominae</taxon>
        <taxon>Panstrongylus</taxon>
    </lineage>
</organism>
<dbReference type="GO" id="GO:0005654">
    <property type="term" value="C:nucleoplasm"/>
    <property type="evidence" value="ECO:0007669"/>
    <property type="project" value="TreeGrafter"/>
</dbReference>
<protein>
    <submittedName>
        <fullName evidence="1">Putative nicolin-1</fullName>
    </submittedName>
</protein>
<dbReference type="InterPro" id="IPR040235">
    <property type="entry name" value="Nicolin-1"/>
</dbReference>
<dbReference type="AlphaFoldDB" id="A0A224XXI2"/>
<proteinExistence type="predicted"/>
<dbReference type="EMBL" id="GFTR01003543">
    <property type="protein sequence ID" value="JAW12883.1"/>
    <property type="molecule type" value="Transcribed_RNA"/>
</dbReference>
<name>A0A224XXI2_9HEMI</name>
<evidence type="ECO:0000313" key="1">
    <source>
        <dbReference type="EMBL" id="JAW12883.1"/>
    </source>
</evidence>
<dbReference type="PANTHER" id="PTHR31239:SF2">
    <property type="entry name" value="NICOLIN-1"/>
    <property type="match status" value="1"/>
</dbReference>
<sequence>MEVPNDNPLCRESVAFTVKGPVPIFLQEHQASKTGCSSIDIILTTPGRVREILFRNYYVANVGVLLIKGNDNKPYQWQPAIQKKILMPDAHLENCSQDVFSILATESVIDWNYVLMFRLILRQPSQMWGTFKLEEINLYADLPRFNLTPSLPSAPQCEYSRMLELIRKQTMAALMYSSNMETCSNSTTPTAIHKYEKQACGYEIVKLSQI</sequence>
<reference evidence="1" key="1">
    <citation type="journal article" date="2018" name="PLoS Negl. Trop. Dis.">
        <title>An insight into the salivary gland and fat body transcriptome of Panstrongylus lignarius (Hemiptera: Heteroptera), the main vector of Chagas disease in Peru.</title>
        <authorList>
            <person name="Nevoa J.C."/>
            <person name="Mendes M.T."/>
            <person name="da Silva M.V."/>
            <person name="Soares S.C."/>
            <person name="Oliveira C.J.F."/>
            <person name="Ribeiro J.M.C."/>
        </authorList>
    </citation>
    <scope>NUCLEOTIDE SEQUENCE</scope>
</reference>